<dbReference type="AlphaFoldDB" id="A0AAV3Y283"/>
<proteinExistence type="predicted"/>
<dbReference type="EMBL" id="BLXT01000427">
    <property type="protein sequence ID" value="GFN76831.1"/>
    <property type="molecule type" value="Genomic_DNA"/>
</dbReference>
<evidence type="ECO:0000256" key="1">
    <source>
        <dbReference type="SAM" id="MobiDB-lite"/>
    </source>
</evidence>
<sequence>MVVETFDRQNTHGMVVIKSDIPVGLLSPQNIRVAGAVGPGCLQPLPANQSEASTAQRKGSNIGTRHGHKAIAGPQSCSSIRRMSTVTLAQYQCTEKKQMSNEGTKQGDKAIAGPQ</sequence>
<comment type="caution">
    <text evidence="2">The sequence shown here is derived from an EMBL/GenBank/DDBJ whole genome shotgun (WGS) entry which is preliminary data.</text>
</comment>
<organism evidence="2 3">
    <name type="scientific">Plakobranchus ocellatus</name>
    <dbReference type="NCBI Taxonomy" id="259542"/>
    <lineage>
        <taxon>Eukaryota</taxon>
        <taxon>Metazoa</taxon>
        <taxon>Spiralia</taxon>
        <taxon>Lophotrochozoa</taxon>
        <taxon>Mollusca</taxon>
        <taxon>Gastropoda</taxon>
        <taxon>Heterobranchia</taxon>
        <taxon>Euthyneura</taxon>
        <taxon>Panpulmonata</taxon>
        <taxon>Sacoglossa</taxon>
        <taxon>Placobranchoidea</taxon>
        <taxon>Plakobranchidae</taxon>
        <taxon>Plakobranchus</taxon>
    </lineage>
</organism>
<accession>A0AAV3Y283</accession>
<gene>
    <name evidence="2" type="ORF">PoB_000333700</name>
</gene>
<dbReference type="Proteomes" id="UP000735302">
    <property type="component" value="Unassembled WGS sequence"/>
</dbReference>
<reference evidence="2 3" key="1">
    <citation type="journal article" date="2021" name="Elife">
        <title>Chloroplast acquisition without the gene transfer in kleptoplastic sea slugs, Plakobranchus ocellatus.</title>
        <authorList>
            <person name="Maeda T."/>
            <person name="Takahashi S."/>
            <person name="Yoshida T."/>
            <person name="Shimamura S."/>
            <person name="Takaki Y."/>
            <person name="Nagai Y."/>
            <person name="Toyoda A."/>
            <person name="Suzuki Y."/>
            <person name="Arimoto A."/>
            <person name="Ishii H."/>
            <person name="Satoh N."/>
            <person name="Nishiyama T."/>
            <person name="Hasebe M."/>
            <person name="Maruyama T."/>
            <person name="Minagawa J."/>
            <person name="Obokata J."/>
            <person name="Shigenobu S."/>
        </authorList>
    </citation>
    <scope>NUCLEOTIDE SEQUENCE [LARGE SCALE GENOMIC DNA]</scope>
</reference>
<feature type="region of interest" description="Disordered" evidence="1">
    <location>
        <begin position="45"/>
        <end position="77"/>
    </location>
</feature>
<protein>
    <submittedName>
        <fullName evidence="2">Uncharacterized protein</fullName>
    </submittedName>
</protein>
<keyword evidence="3" id="KW-1185">Reference proteome</keyword>
<name>A0AAV3Y283_9GAST</name>
<feature type="region of interest" description="Disordered" evidence="1">
    <location>
        <begin position="94"/>
        <end position="115"/>
    </location>
</feature>
<feature type="compositionally biased region" description="Polar residues" evidence="1">
    <location>
        <begin position="46"/>
        <end position="63"/>
    </location>
</feature>
<evidence type="ECO:0000313" key="2">
    <source>
        <dbReference type="EMBL" id="GFN76831.1"/>
    </source>
</evidence>
<evidence type="ECO:0000313" key="3">
    <source>
        <dbReference type="Proteomes" id="UP000735302"/>
    </source>
</evidence>